<organism evidence="8 9">
    <name type="scientific">Cellulomonas iranensis</name>
    <dbReference type="NCBI Taxonomy" id="76862"/>
    <lineage>
        <taxon>Bacteria</taxon>
        <taxon>Bacillati</taxon>
        <taxon>Actinomycetota</taxon>
        <taxon>Actinomycetes</taxon>
        <taxon>Micrococcales</taxon>
        <taxon>Cellulomonadaceae</taxon>
        <taxon>Cellulomonas</taxon>
    </lineage>
</organism>
<dbReference type="InterPro" id="IPR036259">
    <property type="entry name" value="MFS_trans_sf"/>
</dbReference>
<dbReference type="EMBL" id="JAUSVM010000001">
    <property type="protein sequence ID" value="MDQ0424641.1"/>
    <property type="molecule type" value="Genomic_DNA"/>
</dbReference>
<keyword evidence="2" id="KW-0813">Transport</keyword>
<dbReference type="Pfam" id="PF07690">
    <property type="entry name" value="MFS_1"/>
    <property type="match status" value="1"/>
</dbReference>
<comment type="subcellular location">
    <subcellularLocation>
        <location evidence="1">Cell inner membrane</location>
        <topology evidence="1">Multi-pass membrane protein</topology>
    </subcellularLocation>
</comment>
<feature type="transmembrane region" description="Helical" evidence="7">
    <location>
        <begin position="256"/>
        <end position="276"/>
    </location>
</feature>
<evidence type="ECO:0000256" key="7">
    <source>
        <dbReference type="SAM" id="Phobius"/>
    </source>
</evidence>
<evidence type="ECO:0000256" key="6">
    <source>
        <dbReference type="ARBA" id="ARBA00023136"/>
    </source>
</evidence>
<keyword evidence="3" id="KW-1003">Cell membrane</keyword>
<dbReference type="Gene3D" id="1.20.1250.20">
    <property type="entry name" value="MFS general substrate transporter like domains"/>
    <property type="match status" value="1"/>
</dbReference>
<feature type="transmembrane region" description="Helical" evidence="7">
    <location>
        <begin position="345"/>
        <end position="366"/>
    </location>
</feature>
<evidence type="ECO:0000313" key="8">
    <source>
        <dbReference type="EMBL" id="MDQ0424641.1"/>
    </source>
</evidence>
<dbReference type="RefSeq" id="WP_070320015.1">
    <property type="nucleotide sequence ID" value="NZ_CP194061.1"/>
</dbReference>
<feature type="transmembrane region" description="Helical" evidence="7">
    <location>
        <begin position="170"/>
        <end position="190"/>
    </location>
</feature>
<keyword evidence="4 7" id="KW-0812">Transmembrane</keyword>
<feature type="transmembrane region" description="Helical" evidence="7">
    <location>
        <begin position="288"/>
        <end position="310"/>
    </location>
</feature>
<feature type="transmembrane region" description="Helical" evidence="7">
    <location>
        <begin position="223"/>
        <end position="244"/>
    </location>
</feature>
<name>A0ABU0GIW3_9CELL</name>
<dbReference type="PANTHER" id="PTHR23513:SF9">
    <property type="entry name" value="ENTEROBACTIN EXPORTER ENTS"/>
    <property type="match status" value="1"/>
</dbReference>
<feature type="transmembrane region" description="Helical" evidence="7">
    <location>
        <begin position="372"/>
        <end position="393"/>
    </location>
</feature>
<evidence type="ECO:0000256" key="1">
    <source>
        <dbReference type="ARBA" id="ARBA00004429"/>
    </source>
</evidence>
<evidence type="ECO:0000256" key="5">
    <source>
        <dbReference type="ARBA" id="ARBA00022989"/>
    </source>
</evidence>
<feature type="transmembrane region" description="Helical" evidence="7">
    <location>
        <begin position="88"/>
        <end position="109"/>
    </location>
</feature>
<feature type="transmembrane region" description="Helical" evidence="7">
    <location>
        <begin position="316"/>
        <end position="333"/>
    </location>
</feature>
<proteinExistence type="predicted"/>
<dbReference type="Proteomes" id="UP001240250">
    <property type="component" value="Unassembled WGS sequence"/>
</dbReference>
<keyword evidence="6 7" id="KW-0472">Membrane</keyword>
<reference evidence="8 9" key="1">
    <citation type="submission" date="2023-07" db="EMBL/GenBank/DDBJ databases">
        <title>Sequencing the genomes of 1000 actinobacteria strains.</title>
        <authorList>
            <person name="Klenk H.-P."/>
        </authorList>
    </citation>
    <scope>NUCLEOTIDE SEQUENCE [LARGE SCALE GENOMIC DNA]</scope>
    <source>
        <strain evidence="8 9">DSM 14785</strain>
    </source>
</reference>
<sequence length="408" mass="41366">MRGTTDDVVLIEEPGVVRRFIAARSVAILGDQTVTYFVPIAVYGATRSVTTSGVAFLVQWLPRIVSTPLSGAVVDRFPPRAQLVVVDLLRAALLGGAALTGSISALVVASGLATLLNGHSTIAVESILGRQVPPDAYPRTQSDFQAAQQLVTVAGPALGGALVAALPTDAGLAVIAAVFVLSGAWTGAGFRALGRGTVGAGESSVAARLRTGVRTVLTSRATLALVGVTLCVNLVGSLALASLPPIVAGSLGEPDAAVGVLAAAATVLSLGAAVIVGRVTAARPVDVVLPWVLGALAISAVLMVVAHHVVVMGIGYGLWSAGVTAFAVWMRTWRVRLIPREHLGAGLGVFVSLIMVTAPLAGLVLATVGERIGPQATLAAAALASALAVVPAYRRFRRETALHPDVTG</sequence>
<accession>A0ABU0GIW3</accession>
<keyword evidence="5 7" id="KW-1133">Transmembrane helix</keyword>
<comment type="caution">
    <text evidence="8">The sequence shown here is derived from an EMBL/GenBank/DDBJ whole genome shotgun (WGS) entry which is preliminary data.</text>
</comment>
<evidence type="ECO:0000313" key="9">
    <source>
        <dbReference type="Proteomes" id="UP001240250"/>
    </source>
</evidence>
<evidence type="ECO:0000256" key="4">
    <source>
        <dbReference type="ARBA" id="ARBA00022692"/>
    </source>
</evidence>
<dbReference type="InterPro" id="IPR011701">
    <property type="entry name" value="MFS"/>
</dbReference>
<evidence type="ECO:0000256" key="3">
    <source>
        <dbReference type="ARBA" id="ARBA00022475"/>
    </source>
</evidence>
<keyword evidence="9" id="KW-1185">Reference proteome</keyword>
<dbReference type="SUPFAM" id="SSF103473">
    <property type="entry name" value="MFS general substrate transporter"/>
    <property type="match status" value="1"/>
</dbReference>
<gene>
    <name evidence="8" type="ORF">JO380_001022</name>
</gene>
<dbReference type="PANTHER" id="PTHR23513">
    <property type="entry name" value="INTEGRAL MEMBRANE EFFLUX PROTEIN-RELATED"/>
    <property type="match status" value="1"/>
</dbReference>
<protein>
    <submittedName>
        <fullName evidence="8">MFS family arabinose efflux permease</fullName>
    </submittedName>
</protein>
<evidence type="ECO:0000256" key="2">
    <source>
        <dbReference type="ARBA" id="ARBA00022448"/>
    </source>
</evidence>